<dbReference type="EMBL" id="JBHEZY010000013">
    <property type="protein sequence ID" value="MFC1434524.1"/>
    <property type="molecule type" value="Genomic_DNA"/>
</dbReference>
<evidence type="ECO:0000313" key="5">
    <source>
        <dbReference type="EMBL" id="MFC1434524.1"/>
    </source>
</evidence>
<evidence type="ECO:0000313" key="7">
    <source>
        <dbReference type="Proteomes" id="UP001592582"/>
    </source>
</evidence>
<protein>
    <submittedName>
        <fullName evidence="4">Acyl carrier protein</fullName>
    </submittedName>
</protein>
<proteinExistence type="predicted"/>
<evidence type="ECO:0000313" key="6">
    <source>
        <dbReference type="Proteomes" id="UP001592530"/>
    </source>
</evidence>
<dbReference type="Pfam" id="PF00550">
    <property type="entry name" value="PP-binding"/>
    <property type="match status" value="1"/>
</dbReference>
<dbReference type="EMBL" id="JBHEZX010000007">
    <property type="protein sequence ID" value="MFC1411201.1"/>
    <property type="molecule type" value="Genomic_DNA"/>
</dbReference>
<dbReference type="SUPFAM" id="SSF47336">
    <property type="entry name" value="ACP-like"/>
    <property type="match status" value="1"/>
</dbReference>
<dbReference type="PROSITE" id="PS00012">
    <property type="entry name" value="PHOSPHOPANTETHEINE"/>
    <property type="match status" value="1"/>
</dbReference>
<sequence>MSSTPFTLDDLAPILVASAGDDSVDFAAGIDTDFESLGYDSLTLLEISSRIERQYGISLDDSPLTATDTPRELIESVNGLLTATV</sequence>
<accession>A0ABV6VC32</accession>
<keyword evidence="1" id="KW-0596">Phosphopantetheine</keyword>
<gene>
    <name evidence="5" type="ORF">ACEZDB_28180</name>
    <name evidence="4" type="ORF">ACEZDG_18220</name>
</gene>
<evidence type="ECO:0000259" key="3">
    <source>
        <dbReference type="PROSITE" id="PS50075"/>
    </source>
</evidence>
<dbReference type="InterPro" id="IPR009081">
    <property type="entry name" value="PP-bd_ACP"/>
</dbReference>
<dbReference type="PROSITE" id="PS50075">
    <property type="entry name" value="CARRIER"/>
    <property type="match status" value="1"/>
</dbReference>
<dbReference type="Proteomes" id="UP001592582">
    <property type="component" value="Unassembled WGS sequence"/>
</dbReference>
<dbReference type="SMART" id="SM00823">
    <property type="entry name" value="PKS_PP"/>
    <property type="match status" value="1"/>
</dbReference>
<keyword evidence="7" id="KW-1185">Reference proteome</keyword>
<dbReference type="InterPro" id="IPR036736">
    <property type="entry name" value="ACP-like_sf"/>
</dbReference>
<dbReference type="InterPro" id="IPR020806">
    <property type="entry name" value="PKS_PP-bd"/>
</dbReference>
<evidence type="ECO:0000256" key="2">
    <source>
        <dbReference type="ARBA" id="ARBA00022553"/>
    </source>
</evidence>
<organism evidence="4 7">
    <name type="scientific">Streptacidiphilus alkalitolerans</name>
    <dbReference type="NCBI Taxonomy" id="3342712"/>
    <lineage>
        <taxon>Bacteria</taxon>
        <taxon>Bacillati</taxon>
        <taxon>Actinomycetota</taxon>
        <taxon>Actinomycetes</taxon>
        <taxon>Kitasatosporales</taxon>
        <taxon>Streptomycetaceae</taxon>
        <taxon>Streptacidiphilus</taxon>
    </lineage>
</organism>
<dbReference type="InterPro" id="IPR006162">
    <property type="entry name" value="Ppantetheine_attach_site"/>
</dbReference>
<name>A0ABV6VC32_9ACTN</name>
<dbReference type="Proteomes" id="UP001592530">
    <property type="component" value="Unassembled WGS sequence"/>
</dbReference>
<feature type="domain" description="Carrier" evidence="3">
    <location>
        <begin position="5"/>
        <end position="81"/>
    </location>
</feature>
<evidence type="ECO:0000256" key="1">
    <source>
        <dbReference type="ARBA" id="ARBA00022450"/>
    </source>
</evidence>
<dbReference type="RefSeq" id="WP_380510368.1">
    <property type="nucleotide sequence ID" value="NZ_JBHEZX010000007.1"/>
</dbReference>
<evidence type="ECO:0000313" key="4">
    <source>
        <dbReference type="EMBL" id="MFC1411201.1"/>
    </source>
</evidence>
<dbReference type="Gene3D" id="1.10.1200.10">
    <property type="entry name" value="ACP-like"/>
    <property type="match status" value="1"/>
</dbReference>
<comment type="caution">
    <text evidence="4">The sequence shown here is derived from an EMBL/GenBank/DDBJ whole genome shotgun (WGS) entry which is preliminary data.</text>
</comment>
<reference evidence="6 7" key="1">
    <citation type="submission" date="2024-09" db="EMBL/GenBank/DDBJ databases">
        <authorList>
            <person name="Lee S.D."/>
        </authorList>
    </citation>
    <scope>NUCLEOTIDE SEQUENCE [LARGE SCALE GENOMIC DNA]</scope>
    <source>
        <strain evidence="4 7">N1-1</strain>
        <strain evidence="5 6">N1-3</strain>
    </source>
</reference>
<keyword evidence="2" id="KW-0597">Phosphoprotein</keyword>